<dbReference type="GO" id="GO:0003723">
    <property type="term" value="F:RNA binding"/>
    <property type="evidence" value="ECO:0007669"/>
    <property type="project" value="UniProtKB-UniRule"/>
</dbReference>
<evidence type="ECO:0000259" key="3">
    <source>
        <dbReference type="PROSITE" id="PS50102"/>
    </source>
</evidence>
<gene>
    <name evidence="4" type="ORF">SSX86_008931</name>
</gene>
<keyword evidence="1" id="KW-0694">RNA-binding</keyword>
<dbReference type="AlphaFoldDB" id="A0AAP0DH00"/>
<feature type="domain" description="RRM" evidence="3">
    <location>
        <begin position="137"/>
        <end position="214"/>
    </location>
</feature>
<feature type="region of interest" description="Disordered" evidence="2">
    <location>
        <begin position="1"/>
        <end position="66"/>
    </location>
</feature>
<dbReference type="Proteomes" id="UP001408789">
    <property type="component" value="Unassembled WGS sequence"/>
</dbReference>
<dbReference type="SUPFAM" id="SSF54928">
    <property type="entry name" value="RNA-binding domain, RBD"/>
    <property type="match status" value="1"/>
</dbReference>
<dbReference type="SMART" id="SM00360">
    <property type="entry name" value="RRM"/>
    <property type="match status" value="1"/>
</dbReference>
<dbReference type="EMBL" id="JBCNJP010000010">
    <property type="protein sequence ID" value="KAK9072497.1"/>
    <property type="molecule type" value="Genomic_DNA"/>
</dbReference>
<evidence type="ECO:0000313" key="5">
    <source>
        <dbReference type="Proteomes" id="UP001408789"/>
    </source>
</evidence>
<feature type="region of interest" description="Disordered" evidence="2">
    <location>
        <begin position="596"/>
        <end position="623"/>
    </location>
</feature>
<evidence type="ECO:0000313" key="4">
    <source>
        <dbReference type="EMBL" id="KAK9072497.1"/>
    </source>
</evidence>
<name>A0AAP0DH00_9ASTR</name>
<sequence>MSRSRSIRPHSRSRLVGRDRRYRGGRRDRSKGFRAGRDGSRVRFGHGDEDYGYERRGRSTRFSNTNSERFSHGEFDDYGTFHEYDYGGDSDFHANPRGWEKVTYRKTKYRTKSPAKAPAGPAKVPDGRWKDVDAWSSTVFVTNFPIGTTIKGLWDRCLAAGKVVDVFISDRLSSVGKKFAFVRFVKRVDLSNVIYKIRNVWIGSFRLFADVAKFKRGVNGASGGNGGTSGIKEVDGQAHPMPDIPLANEPRGPFTGVGVKFAEVGGKLGKDLTYLDALATHGQANRAVQSSGSNGVGEAGGVGNGGVKEVVKVANNVPVENFVSSRLLKVRDVKSMSILYHIAGQEGFSDVSFRYVGGWWVRVDCNSIDECAKFSNCQSFNSVFSECKRVCGDFVVKERMVWVNISGLPLGAWSSEAFTTIASKWGKVCFVDNDLEEPLACGKVCILTLSAKRINESIVCKVGDSVFDVSVSEHQYWTPIFYVPCDSEDGSSDEEGSAFSVEDIRMEKTNKGVIGLDRVEGGSGKEKVNSDPFGIMDFLNKKLPETNKNYSVSLSVPPGFERIVEGEDGVVNQRNEAKMDTPICVNKSDTEESINVAPSGSQGGIDGGVTSAPRPKDGTSVSDVVKKSWDDPIGNTHGNCFVRFKEKLKLLKSNLKRWNSGRIEADLGAVKELRSKLEDVEIRMEEGFGIEELNREKYGILNDLRRIERFKVQEVSQKIKSKWILEGDENSRFFHAFLKKRRRVNTVRGIKVNGDWLEEPLLVKNAFYEYHSVRFKEPNPLGVISLEGLGFKRLAAVVATDLCSAPLIGEVASNTRSVRSLVHPTSQPHAWRDVLGGRHDTSIGFGAPVRANMRSDRVTIAVVTLESKVMQATSTTVLLGNRLVSSGFDVGADSRTQSYAGVVKEGNVDGSVGLATVAGLNSGQSWEADMMMDLKYPMKEKTIPLLPVPNGVAPTKRKDLPDGVAATKLEVNMLIG</sequence>
<feature type="compositionally biased region" description="Basic and acidic residues" evidence="2">
    <location>
        <begin position="25"/>
        <end position="57"/>
    </location>
</feature>
<accession>A0AAP0DH00</accession>
<dbReference type="InterPro" id="IPR000504">
    <property type="entry name" value="RRM_dom"/>
</dbReference>
<dbReference type="InterPro" id="IPR035979">
    <property type="entry name" value="RBD_domain_sf"/>
</dbReference>
<reference evidence="4 5" key="1">
    <citation type="submission" date="2024-04" db="EMBL/GenBank/DDBJ databases">
        <title>The reference genome of an endangered Asteraceae, Deinandra increscens subsp. villosa, native to the Central Coast of California.</title>
        <authorList>
            <person name="Guilliams M."/>
            <person name="Hasenstab-Lehman K."/>
            <person name="Meyer R."/>
            <person name="Mcevoy S."/>
        </authorList>
    </citation>
    <scope>NUCLEOTIDE SEQUENCE [LARGE SCALE GENOMIC DNA]</scope>
    <source>
        <tissue evidence="4">Leaf</tissue>
    </source>
</reference>
<dbReference type="Gene3D" id="3.30.70.330">
    <property type="match status" value="1"/>
</dbReference>
<feature type="compositionally biased region" description="Basic residues" evidence="2">
    <location>
        <begin position="1"/>
        <end position="24"/>
    </location>
</feature>
<evidence type="ECO:0000256" key="2">
    <source>
        <dbReference type="SAM" id="MobiDB-lite"/>
    </source>
</evidence>
<keyword evidence="5" id="KW-1185">Reference proteome</keyword>
<dbReference type="CDD" id="cd00590">
    <property type="entry name" value="RRM_SF"/>
    <property type="match status" value="1"/>
</dbReference>
<evidence type="ECO:0000256" key="1">
    <source>
        <dbReference type="PROSITE-ProRule" id="PRU00176"/>
    </source>
</evidence>
<proteinExistence type="predicted"/>
<dbReference type="PROSITE" id="PS50102">
    <property type="entry name" value="RRM"/>
    <property type="match status" value="1"/>
</dbReference>
<comment type="caution">
    <text evidence="4">The sequence shown here is derived from an EMBL/GenBank/DDBJ whole genome shotgun (WGS) entry which is preliminary data.</text>
</comment>
<dbReference type="InterPro" id="IPR012677">
    <property type="entry name" value="Nucleotide-bd_a/b_plait_sf"/>
</dbReference>
<organism evidence="4 5">
    <name type="scientific">Deinandra increscens subsp. villosa</name>
    <dbReference type="NCBI Taxonomy" id="3103831"/>
    <lineage>
        <taxon>Eukaryota</taxon>
        <taxon>Viridiplantae</taxon>
        <taxon>Streptophyta</taxon>
        <taxon>Embryophyta</taxon>
        <taxon>Tracheophyta</taxon>
        <taxon>Spermatophyta</taxon>
        <taxon>Magnoliopsida</taxon>
        <taxon>eudicotyledons</taxon>
        <taxon>Gunneridae</taxon>
        <taxon>Pentapetalae</taxon>
        <taxon>asterids</taxon>
        <taxon>campanulids</taxon>
        <taxon>Asterales</taxon>
        <taxon>Asteraceae</taxon>
        <taxon>Asteroideae</taxon>
        <taxon>Heliantheae alliance</taxon>
        <taxon>Madieae</taxon>
        <taxon>Madiinae</taxon>
        <taxon>Deinandra</taxon>
    </lineage>
</organism>
<protein>
    <recommendedName>
        <fullName evidence="3">RRM domain-containing protein</fullName>
    </recommendedName>
</protein>